<feature type="region of interest" description="Disordered" evidence="4">
    <location>
        <begin position="69"/>
        <end position="154"/>
    </location>
</feature>
<gene>
    <name evidence="6" type="ORF">AAHA92_32089</name>
</gene>
<dbReference type="GO" id="GO:0006950">
    <property type="term" value="P:response to stress"/>
    <property type="evidence" value="ECO:0007669"/>
    <property type="project" value="UniProtKB-ARBA"/>
</dbReference>
<dbReference type="SUPFAM" id="SSF49764">
    <property type="entry name" value="HSP20-like chaperones"/>
    <property type="match status" value="1"/>
</dbReference>
<dbReference type="AlphaFoldDB" id="A0ABD1FMW8"/>
<accession>A0ABD1FMW8</accession>
<proteinExistence type="predicted"/>
<evidence type="ECO:0000313" key="7">
    <source>
        <dbReference type="Proteomes" id="UP001567538"/>
    </source>
</evidence>
<dbReference type="CDD" id="cd06467">
    <property type="entry name" value="p23_NUDC_like"/>
    <property type="match status" value="1"/>
</dbReference>
<feature type="region of interest" description="Disordered" evidence="4">
    <location>
        <begin position="1"/>
        <end position="23"/>
    </location>
</feature>
<evidence type="ECO:0000256" key="3">
    <source>
        <dbReference type="ARBA" id="ARBA00053226"/>
    </source>
</evidence>
<dbReference type="InterPro" id="IPR037898">
    <property type="entry name" value="NudC_fam"/>
</dbReference>
<comment type="function">
    <text evidence="3">Small heat shock protein required for the establishment of auxin gradients and for patterning of the apical domain of the embryo. Involved in the specification of the cotyledon primordia. Also required for normal inflorescence and floral meristem function, normal developmental patterning and thermotolerance. Acts as a molecular chaperone.</text>
</comment>
<reference evidence="6 7" key="1">
    <citation type="submission" date="2024-06" db="EMBL/GenBank/DDBJ databases">
        <title>A chromosome level genome sequence of Diviner's sage (Salvia divinorum).</title>
        <authorList>
            <person name="Ford S.A."/>
            <person name="Ro D.-K."/>
            <person name="Ness R.W."/>
            <person name="Phillips M.A."/>
        </authorList>
    </citation>
    <scope>NUCLEOTIDE SEQUENCE [LARGE SCALE GENOMIC DNA]</scope>
    <source>
        <strain evidence="6">SAF-2024a</strain>
        <tissue evidence="6">Leaf</tissue>
    </source>
</reference>
<dbReference type="PANTHER" id="PTHR12356">
    <property type="entry name" value="NUCLEAR MOVEMENT PROTEIN NUDC"/>
    <property type="match status" value="1"/>
</dbReference>
<feature type="domain" description="CS" evidence="5">
    <location>
        <begin position="158"/>
        <end position="247"/>
    </location>
</feature>
<dbReference type="Pfam" id="PF04969">
    <property type="entry name" value="CS"/>
    <property type="match status" value="1"/>
</dbReference>
<evidence type="ECO:0000313" key="6">
    <source>
        <dbReference type="EMBL" id="KAL1532023.1"/>
    </source>
</evidence>
<keyword evidence="2" id="KW-0963">Cytoplasm</keyword>
<name>A0ABD1FMW8_SALDI</name>
<evidence type="ECO:0000256" key="4">
    <source>
        <dbReference type="SAM" id="MobiDB-lite"/>
    </source>
</evidence>
<feature type="compositionally biased region" description="Basic and acidic residues" evidence="4">
    <location>
        <begin position="70"/>
        <end position="143"/>
    </location>
</feature>
<evidence type="ECO:0000256" key="1">
    <source>
        <dbReference type="ARBA" id="ARBA00004463"/>
    </source>
</evidence>
<dbReference type="InterPro" id="IPR008978">
    <property type="entry name" value="HSP20-like_chaperone"/>
</dbReference>
<sequence length="321" mass="36407">MAVLSEYVEEQDQPPPPPLAAAKPFSAALDPSEPLGFLETVFEFVARESDLFKSDSLVRDVNAVVKMIKNKSEAEERKIKESEKEEAETKPEEEAKGPRGPENMRENGKKSEKNDVLRKREEAAKVEEEVMVDNKEAETKPEEEANGLRGAPNKLHGLDMDTYSWGQSLQEVNVHVHVPPGTKSRLIVCEIKKNHLKVGLKDQPPVIDGELFDSVKADDCFWSLDDQKTVSILLTKQDGRKWWKYVMKGEPEIDTKKIVPECSKLSDLDPGARSTVEKLMFDQRQKQMGLPTTVEMQRQEVLKKFMVEHPEININKAKTNN</sequence>
<dbReference type="Proteomes" id="UP001567538">
    <property type="component" value="Unassembled WGS sequence"/>
</dbReference>
<evidence type="ECO:0000256" key="2">
    <source>
        <dbReference type="ARBA" id="ARBA00022490"/>
    </source>
</evidence>
<evidence type="ECO:0000259" key="5">
    <source>
        <dbReference type="PROSITE" id="PS51203"/>
    </source>
</evidence>
<dbReference type="PROSITE" id="PS51203">
    <property type="entry name" value="CS"/>
    <property type="match status" value="1"/>
</dbReference>
<dbReference type="Gene3D" id="2.60.40.790">
    <property type="match status" value="1"/>
</dbReference>
<keyword evidence="7" id="KW-1185">Reference proteome</keyword>
<organism evidence="6 7">
    <name type="scientific">Salvia divinorum</name>
    <name type="common">Maria pastora</name>
    <name type="synonym">Diviner's sage</name>
    <dbReference type="NCBI Taxonomy" id="28513"/>
    <lineage>
        <taxon>Eukaryota</taxon>
        <taxon>Viridiplantae</taxon>
        <taxon>Streptophyta</taxon>
        <taxon>Embryophyta</taxon>
        <taxon>Tracheophyta</taxon>
        <taxon>Spermatophyta</taxon>
        <taxon>Magnoliopsida</taxon>
        <taxon>eudicotyledons</taxon>
        <taxon>Gunneridae</taxon>
        <taxon>Pentapetalae</taxon>
        <taxon>asterids</taxon>
        <taxon>lamiids</taxon>
        <taxon>Lamiales</taxon>
        <taxon>Lamiaceae</taxon>
        <taxon>Nepetoideae</taxon>
        <taxon>Mentheae</taxon>
        <taxon>Salviinae</taxon>
        <taxon>Salvia</taxon>
        <taxon>Salvia subgen. Calosphace</taxon>
    </lineage>
</organism>
<comment type="subcellular location">
    <subcellularLocation>
        <location evidence="1">Cytoplasmic granule</location>
    </subcellularLocation>
</comment>
<dbReference type="PANTHER" id="PTHR12356:SF3">
    <property type="entry name" value="NUCLEAR MIGRATION PROTEIN NUDC"/>
    <property type="match status" value="1"/>
</dbReference>
<dbReference type="EMBL" id="JBEAFC010000014">
    <property type="protein sequence ID" value="KAL1532023.1"/>
    <property type="molecule type" value="Genomic_DNA"/>
</dbReference>
<dbReference type="InterPro" id="IPR007052">
    <property type="entry name" value="CS_dom"/>
</dbReference>
<protein>
    <submittedName>
        <fullName evidence="6">Protein BOBBER 1-like</fullName>
    </submittedName>
</protein>
<dbReference type="FunFam" id="2.60.40.790:FF:000001">
    <property type="entry name" value="Nuclear migration protein nudC"/>
    <property type="match status" value="1"/>
</dbReference>
<comment type="caution">
    <text evidence="6">The sequence shown here is derived from an EMBL/GenBank/DDBJ whole genome shotgun (WGS) entry which is preliminary data.</text>
</comment>